<evidence type="ECO:0000256" key="1">
    <source>
        <dbReference type="SAM" id="MobiDB-lite"/>
    </source>
</evidence>
<comment type="caution">
    <text evidence="4">The sequence shown here is derived from an EMBL/GenBank/DDBJ whole genome shotgun (WGS) entry which is preliminary data.</text>
</comment>
<keyword evidence="5" id="KW-1185">Reference proteome</keyword>
<feature type="region of interest" description="Disordered" evidence="1">
    <location>
        <begin position="189"/>
        <end position="335"/>
    </location>
</feature>
<reference evidence="4" key="1">
    <citation type="submission" date="2023-06" db="EMBL/GenBank/DDBJ databases">
        <title>Conoideocrella luteorostrata (Hypocreales: Clavicipitaceae), a potential biocontrol fungus for elongate hemlock scale in United States Christmas tree production areas.</title>
        <authorList>
            <person name="Barrett H."/>
            <person name="Lovett B."/>
            <person name="Macias A.M."/>
            <person name="Stajich J.E."/>
            <person name="Kasson M.T."/>
        </authorList>
    </citation>
    <scope>NUCLEOTIDE SEQUENCE</scope>
    <source>
        <strain evidence="4">ARSEF 14590</strain>
    </source>
</reference>
<dbReference type="Proteomes" id="UP001251528">
    <property type="component" value="Unassembled WGS sequence"/>
</dbReference>
<feature type="domain" description="WSC" evidence="3">
    <location>
        <begin position="25"/>
        <end position="120"/>
    </location>
</feature>
<feature type="chain" id="PRO_5042525337" evidence="2">
    <location>
        <begin position="18"/>
        <end position="353"/>
    </location>
</feature>
<dbReference type="InterPro" id="IPR002889">
    <property type="entry name" value="WSC_carb-bd"/>
</dbReference>
<feature type="compositionally biased region" description="Polar residues" evidence="1">
    <location>
        <begin position="269"/>
        <end position="292"/>
    </location>
</feature>
<feature type="compositionally biased region" description="Polar residues" evidence="1">
    <location>
        <begin position="299"/>
        <end position="334"/>
    </location>
</feature>
<name>A0AAJ0CP29_9HYPO</name>
<evidence type="ECO:0000313" key="4">
    <source>
        <dbReference type="EMBL" id="KAK2598069.1"/>
    </source>
</evidence>
<dbReference type="PROSITE" id="PS51212">
    <property type="entry name" value="WSC"/>
    <property type="match status" value="1"/>
</dbReference>
<keyword evidence="2" id="KW-0732">Signal</keyword>
<dbReference type="AlphaFoldDB" id="A0AAJ0CP29"/>
<protein>
    <submittedName>
        <fullName evidence="4">Twinfilin-1</fullName>
    </submittedName>
</protein>
<feature type="compositionally biased region" description="Polar residues" evidence="1">
    <location>
        <begin position="126"/>
        <end position="152"/>
    </location>
</feature>
<feature type="region of interest" description="Disordered" evidence="1">
    <location>
        <begin position="126"/>
        <end position="161"/>
    </location>
</feature>
<evidence type="ECO:0000256" key="2">
    <source>
        <dbReference type="SAM" id="SignalP"/>
    </source>
</evidence>
<dbReference type="EMBL" id="JASWJB010000100">
    <property type="protein sequence ID" value="KAK2598069.1"/>
    <property type="molecule type" value="Genomic_DNA"/>
</dbReference>
<evidence type="ECO:0000313" key="5">
    <source>
        <dbReference type="Proteomes" id="UP001251528"/>
    </source>
</evidence>
<sequence>MRVLILLVALGVNMVLGQSGHATASFGYQGCASVDMSCFTSPAPLNGSPLTPESCQQACQGHRFAALFPNECRCGDDANAIKPLDEGACNHACNADASYGMCGGICPAEGPGIANVYGKPEAVSQQPQVQTTDTLAPPVTSTAPEPCTSSEPSPAAVATKQPGGVVSPFGIPPEVPTTFTFLLTSSTPGTSVAVGTMPSPPAASTTPCPLEASSTPEQPAVVTVPPQTTTCDESSTSFITSTTSPETVASAEPTTAAPPQYSSKAPEPSAQSYSDDYMSGQQATDTANSTYEPTPGASDYSSTSTPWSRPSDTADPTGQPSAPAQVPGSDSTHSMVPPLATIGGLALIAAIIM</sequence>
<accession>A0AAJ0CP29</accession>
<evidence type="ECO:0000259" key="3">
    <source>
        <dbReference type="PROSITE" id="PS51212"/>
    </source>
</evidence>
<organism evidence="4 5">
    <name type="scientific">Conoideocrella luteorostrata</name>
    <dbReference type="NCBI Taxonomy" id="1105319"/>
    <lineage>
        <taxon>Eukaryota</taxon>
        <taxon>Fungi</taxon>
        <taxon>Dikarya</taxon>
        <taxon>Ascomycota</taxon>
        <taxon>Pezizomycotina</taxon>
        <taxon>Sordariomycetes</taxon>
        <taxon>Hypocreomycetidae</taxon>
        <taxon>Hypocreales</taxon>
        <taxon>Clavicipitaceae</taxon>
        <taxon>Conoideocrella</taxon>
    </lineage>
</organism>
<feature type="signal peptide" evidence="2">
    <location>
        <begin position="1"/>
        <end position="17"/>
    </location>
</feature>
<feature type="compositionally biased region" description="Low complexity" evidence="1">
    <location>
        <begin position="215"/>
        <end position="247"/>
    </location>
</feature>
<proteinExistence type="predicted"/>
<dbReference type="SMART" id="SM00321">
    <property type="entry name" value="WSC"/>
    <property type="match status" value="1"/>
</dbReference>
<gene>
    <name evidence="4" type="primary">TWF1_2</name>
    <name evidence="4" type="ORF">QQS21_005780</name>
</gene>